<dbReference type="SUPFAM" id="SSF53187">
    <property type="entry name" value="Zn-dependent exopeptidases"/>
    <property type="match status" value="1"/>
</dbReference>
<dbReference type="EMBL" id="FQZS01000005">
    <property type="protein sequence ID" value="SHI61003.1"/>
    <property type="molecule type" value="Genomic_DNA"/>
</dbReference>
<dbReference type="SMART" id="SM00646">
    <property type="entry name" value="Ami_3"/>
    <property type="match status" value="1"/>
</dbReference>
<proteinExistence type="predicted"/>
<evidence type="ECO:0000256" key="1">
    <source>
        <dbReference type="ARBA" id="ARBA00022801"/>
    </source>
</evidence>
<keyword evidence="4" id="KW-1185">Reference proteome</keyword>
<evidence type="ECO:0000313" key="3">
    <source>
        <dbReference type="EMBL" id="SHI61003.1"/>
    </source>
</evidence>
<protein>
    <submittedName>
        <fullName evidence="3">N-acetylmuramoyl-L-alanine amidase</fullName>
    </submittedName>
</protein>
<dbReference type="InterPro" id="IPR050695">
    <property type="entry name" value="N-acetylmuramoyl_amidase_3"/>
</dbReference>
<dbReference type="STRING" id="1122184.SAMN02745176_00804"/>
<dbReference type="CDD" id="cd02696">
    <property type="entry name" value="MurNAc-LAA"/>
    <property type="match status" value="1"/>
</dbReference>
<gene>
    <name evidence="3" type="ORF">SAMN02745176_00804</name>
</gene>
<dbReference type="PANTHER" id="PTHR30404">
    <property type="entry name" value="N-ACETYLMURAMOYL-L-ALANINE AMIDASE"/>
    <property type="match status" value="1"/>
</dbReference>
<evidence type="ECO:0000259" key="2">
    <source>
        <dbReference type="SMART" id="SM00646"/>
    </source>
</evidence>
<dbReference type="Proteomes" id="UP000184442">
    <property type="component" value="Unassembled WGS sequence"/>
</dbReference>
<dbReference type="Pfam" id="PF01520">
    <property type="entry name" value="Amidase_3"/>
    <property type="match status" value="1"/>
</dbReference>
<dbReference type="InterPro" id="IPR002508">
    <property type="entry name" value="MurNAc-LAA_cat"/>
</dbReference>
<dbReference type="OrthoDB" id="9806267at2"/>
<name>A0A1M6CJB2_9FIRM</name>
<dbReference type="GO" id="GO:0008745">
    <property type="term" value="F:N-acetylmuramoyl-L-alanine amidase activity"/>
    <property type="evidence" value="ECO:0007669"/>
    <property type="project" value="InterPro"/>
</dbReference>
<dbReference type="RefSeq" id="WP_073024796.1">
    <property type="nucleotide sequence ID" value="NZ_FQZS01000005.1"/>
</dbReference>
<dbReference type="AlphaFoldDB" id="A0A1M6CJB2"/>
<dbReference type="GO" id="GO:0030288">
    <property type="term" value="C:outer membrane-bounded periplasmic space"/>
    <property type="evidence" value="ECO:0007669"/>
    <property type="project" value="TreeGrafter"/>
</dbReference>
<dbReference type="Gene3D" id="3.40.630.40">
    <property type="entry name" value="Zn-dependent exopeptidases"/>
    <property type="match status" value="1"/>
</dbReference>
<dbReference type="PANTHER" id="PTHR30404:SF0">
    <property type="entry name" value="N-ACETYLMURAMOYL-L-ALANINE AMIDASE AMIC"/>
    <property type="match status" value="1"/>
</dbReference>
<dbReference type="GO" id="GO:0009253">
    <property type="term" value="P:peptidoglycan catabolic process"/>
    <property type="evidence" value="ECO:0007669"/>
    <property type="project" value="InterPro"/>
</dbReference>
<sequence>MSLRNKKILIDPGHGGKDGGAEGILDGEKVYEKDLALMFAESVASYIENYTEATVIMTRDSDVDMGINERWKIGFDNNVDAVISIHWNSHNKKSSGTETIYAKTRSQDKHFAEVIQNKVVEYLGTNNRGVKDDTKTKVGSLGILRYPSNKNYPRALVEVEFIDNESAMEALNRPIYETSLDFATAIKEALEEYFG</sequence>
<accession>A0A1M6CJB2</accession>
<feature type="domain" description="MurNAc-LAA" evidence="2">
    <location>
        <begin position="71"/>
        <end position="191"/>
    </location>
</feature>
<evidence type="ECO:0000313" key="4">
    <source>
        <dbReference type="Proteomes" id="UP000184442"/>
    </source>
</evidence>
<reference evidence="3 4" key="1">
    <citation type="submission" date="2016-11" db="EMBL/GenBank/DDBJ databases">
        <authorList>
            <person name="Jaros S."/>
            <person name="Januszkiewicz K."/>
            <person name="Wedrychowicz H."/>
        </authorList>
    </citation>
    <scope>NUCLEOTIDE SEQUENCE [LARGE SCALE GENOMIC DNA]</scope>
    <source>
        <strain evidence="3 4">DSM 19022</strain>
    </source>
</reference>
<keyword evidence="1" id="KW-0378">Hydrolase</keyword>
<organism evidence="3 4">
    <name type="scientific">Lutispora thermophila DSM 19022</name>
    <dbReference type="NCBI Taxonomy" id="1122184"/>
    <lineage>
        <taxon>Bacteria</taxon>
        <taxon>Bacillati</taxon>
        <taxon>Bacillota</taxon>
        <taxon>Clostridia</taxon>
        <taxon>Lutisporales</taxon>
        <taxon>Lutisporaceae</taxon>
        <taxon>Lutispora</taxon>
    </lineage>
</organism>